<evidence type="ECO:0000313" key="2">
    <source>
        <dbReference type="EMBL" id="GAA3017970.1"/>
    </source>
</evidence>
<evidence type="ECO:0000313" key="3">
    <source>
        <dbReference type="Proteomes" id="UP001499930"/>
    </source>
</evidence>
<protein>
    <submittedName>
        <fullName evidence="2">Uncharacterized protein</fullName>
    </submittedName>
</protein>
<accession>A0ABP6KQI1</accession>
<dbReference type="Proteomes" id="UP001499930">
    <property type="component" value="Unassembled WGS sequence"/>
</dbReference>
<dbReference type="EMBL" id="BAAAWD010000013">
    <property type="protein sequence ID" value="GAA3017970.1"/>
    <property type="molecule type" value="Genomic_DNA"/>
</dbReference>
<keyword evidence="3" id="KW-1185">Reference proteome</keyword>
<gene>
    <name evidence="2" type="ORF">GCM10017559_47370</name>
</gene>
<proteinExistence type="predicted"/>
<comment type="caution">
    <text evidence="2">The sequence shown here is derived from an EMBL/GenBank/DDBJ whole genome shotgun (WGS) entry which is preliminary data.</text>
</comment>
<sequence>MEVWTLVRTFRRVPGERSPLTGTRGCAGGRARSGWILSAVPARVDPVTGPGPARASGGTVTVARPAEGPG</sequence>
<reference evidence="3" key="1">
    <citation type="journal article" date="2019" name="Int. J. Syst. Evol. Microbiol.">
        <title>The Global Catalogue of Microorganisms (GCM) 10K type strain sequencing project: providing services to taxonomists for standard genome sequencing and annotation.</title>
        <authorList>
            <consortium name="The Broad Institute Genomics Platform"/>
            <consortium name="The Broad Institute Genome Sequencing Center for Infectious Disease"/>
            <person name="Wu L."/>
            <person name="Ma J."/>
        </authorList>
    </citation>
    <scope>NUCLEOTIDE SEQUENCE [LARGE SCALE GENOMIC DNA]</scope>
    <source>
        <strain evidence="3">JCM 3106</strain>
    </source>
</reference>
<name>A0ABP6KQI1_9ACTN</name>
<organism evidence="2 3">
    <name type="scientific">Streptosporangium longisporum</name>
    <dbReference type="NCBI Taxonomy" id="46187"/>
    <lineage>
        <taxon>Bacteria</taxon>
        <taxon>Bacillati</taxon>
        <taxon>Actinomycetota</taxon>
        <taxon>Actinomycetes</taxon>
        <taxon>Streptosporangiales</taxon>
        <taxon>Streptosporangiaceae</taxon>
        <taxon>Streptosporangium</taxon>
    </lineage>
</organism>
<evidence type="ECO:0000256" key="1">
    <source>
        <dbReference type="SAM" id="MobiDB-lite"/>
    </source>
</evidence>
<feature type="region of interest" description="Disordered" evidence="1">
    <location>
        <begin position="47"/>
        <end position="70"/>
    </location>
</feature>